<keyword evidence="2" id="KW-0169">Cobalamin biosynthesis</keyword>
<organism evidence="7 8">
    <name type="scientific">Clostridium oceanicum</name>
    <dbReference type="NCBI Taxonomy" id="1543"/>
    <lineage>
        <taxon>Bacteria</taxon>
        <taxon>Bacillati</taxon>
        <taxon>Bacillota</taxon>
        <taxon>Clostridia</taxon>
        <taxon>Eubacteriales</taxon>
        <taxon>Clostridiaceae</taxon>
        <taxon>Clostridium</taxon>
    </lineage>
</organism>
<dbReference type="InterPro" id="IPR014776">
    <property type="entry name" value="4pyrrole_Mease_sub2"/>
</dbReference>
<dbReference type="Gene3D" id="3.30.950.10">
    <property type="entry name" value="Methyltransferase, Cobalt-precorrin-4 Transmethylase, Domain 2"/>
    <property type="match status" value="1"/>
</dbReference>
<comment type="caution">
    <text evidence="7">The sequence shown here is derived from an EMBL/GenBank/DDBJ whole genome shotgun (WGS) entry which is preliminary data.</text>
</comment>
<dbReference type="InterPro" id="IPR012818">
    <property type="entry name" value="CbiE"/>
</dbReference>
<keyword evidence="4" id="KW-0808">Transferase</keyword>
<evidence type="ECO:0000313" key="8">
    <source>
        <dbReference type="Proteomes" id="UP001501510"/>
    </source>
</evidence>
<evidence type="ECO:0000256" key="2">
    <source>
        <dbReference type="ARBA" id="ARBA00022573"/>
    </source>
</evidence>
<evidence type="ECO:0000256" key="4">
    <source>
        <dbReference type="ARBA" id="ARBA00022679"/>
    </source>
</evidence>
<evidence type="ECO:0000259" key="6">
    <source>
        <dbReference type="Pfam" id="PF00590"/>
    </source>
</evidence>
<keyword evidence="3" id="KW-0489">Methyltransferase</keyword>
<dbReference type="Pfam" id="PF00590">
    <property type="entry name" value="TP_methylase"/>
    <property type="match status" value="1"/>
</dbReference>
<evidence type="ECO:0000256" key="1">
    <source>
        <dbReference type="ARBA" id="ARBA00004953"/>
    </source>
</evidence>
<evidence type="ECO:0000256" key="3">
    <source>
        <dbReference type="ARBA" id="ARBA00022603"/>
    </source>
</evidence>
<dbReference type="CDD" id="cd11644">
    <property type="entry name" value="Precorrin-6Y-MT"/>
    <property type="match status" value="1"/>
</dbReference>
<keyword evidence="5" id="KW-0949">S-adenosyl-L-methionine</keyword>
<dbReference type="Proteomes" id="UP001501510">
    <property type="component" value="Unassembled WGS sequence"/>
</dbReference>
<evidence type="ECO:0000256" key="5">
    <source>
        <dbReference type="ARBA" id="ARBA00022691"/>
    </source>
</evidence>
<dbReference type="SUPFAM" id="SSF53790">
    <property type="entry name" value="Tetrapyrrole methylase"/>
    <property type="match status" value="1"/>
</dbReference>
<reference evidence="8" key="1">
    <citation type="journal article" date="2019" name="Int. J. Syst. Evol. Microbiol.">
        <title>The Global Catalogue of Microorganisms (GCM) 10K type strain sequencing project: providing services to taxonomists for standard genome sequencing and annotation.</title>
        <authorList>
            <consortium name="The Broad Institute Genomics Platform"/>
            <consortium name="The Broad Institute Genome Sequencing Center for Infectious Disease"/>
            <person name="Wu L."/>
            <person name="Ma J."/>
        </authorList>
    </citation>
    <scope>NUCLEOTIDE SEQUENCE [LARGE SCALE GENOMIC DNA]</scope>
    <source>
        <strain evidence="8">JCM 1407</strain>
    </source>
</reference>
<dbReference type="EMBL" id="BAAACG010000008">
    <property type="protein sequence ID" value="GAA0739128.1"/>
    <property type="molecule type" value="Genomic_DNA"/>
</dbReference>
<dbReference type="InterPro" id="IPR000878">
    <property type="entry name" value="4pyrrol_Mease"/>
</dbReference>
<dbReference type="PANTHER" id="PTHR43182">
    <property type="entry name" value="COBALT-PRECORRIN-6B C(15)-METHYLTRANSFERASE (DECARBOXYLATING)"/>
    <property type="match status" value="1"/>
</dbReference>
<sequence length="204" mass="23305">MIYIVGIGPGNKKYMIYEAIDIIKNSDYILGFKRAMSTLDFIDKEKKITVSALAEILDFINNNKGKNISLVASGDPCFYGISNYINKNFNGEIKIIPGISSYQYMMCKLNVSWQESYLGSLHGRYEDFIEKVLQYKKSIWLTDKNNSPSNLCLRLHKDNINALVYVGENLSYQDEKITKGYPKDLKDKSFSNLSVVYIENIDGI</sequence>
<dbReference type="InterPro" id="IPR035996">
    <property type="entry name" value="4pyrrol_Methylase_sf"/>
</dbReference>
<dbReference type="NCBIfam" id="TIGR02467">
    <property type="entry name" value="CbiE"/>
    <property type="match status" value="1"/>
</dbReference>
<dbReference type="InterPro" id="IPR050714">
    <property type="entry name" value="Cobalamin_biosynth_MTase"/>
</dbReference>
<protein>
    <submittedName>
        <fullName evidence="7">Precorrin-6y C5,15-methyltransferase (Decarboxylating) subunit CbiE</fullName>
    </submittedName>
</protein>
<accession>A0ABP3UN49</accession>
<dbReference type="Gene3D" id="3.40.1010.10">
    <property type="entry name" value="Cobalt-precorrin-4 Transmethylase, Domain 1"/>
    <property type="match status" value="1"/>
</dbReference>
<dbReference type="InterPro" id="IPR014777">
    <property type="entry name" value="4pyrrole_Mease_sub1"/>
</dbReference>
<keyword evidence="8" id="KW-1185">Reference proteome</keyword>
<gene>
    <name evidence="7" type="primary">cbiE</name>
    <name evidence="7" type="ORF">GCM10008906_17480</name>
</gene>
<name>A0ABP3UN49_9CLOT</name>
<comment type="pathway">
    <text evidence="1">Cofactor biosynthesis; adenosylcobalamin biosynthesis.</text>
</comment>
<evidence type="ECO:0000313" key="7">
    <source>
        <dbReference type="EMBL" id="GAA0739128.1"/>
    </source>
</evidence>
<dbReference type="PANTHER" id="PTHR43182:SF1">
    <property type="entry name" value="COBALT-PRECORRIN-7 C(5)-METHYLTRANSFERASE"/>
    <property type="match status" value="1"/>
</dbReference>
<feature type="domain" description="Tetrapyrrole methylase" evidence="6">
    <location>
        <begin position="1"/>
        <end position="180"/>
    </location>
</feature>
<dbReference type="RefSeq" id="WP_343760830.1">
    <property type="nucleotide sequence ID" value="NZ_BAAACG010000008.1"/>
</dbReference>
<proteinExistence type="predicted"/>